<feature type="transmembrane region" description="Helical" evidence="8">
    <location>
        <begin position="365"/>
        <end position="388"/>
    </location>
</feature>
<dbReference type="InParanoid" id="A0A136IMB9"/>
<dbReference type="PROSITE" id="PS50850">
    <property type="entry name" value="MFS"/>
    <property type="match status" value="1"/>
</dbReference>
<feature type="transmembrane region" description="Helical" evidence="8">
    <location>
        <begin position="178"/>
        <end position="199"/>
    </location>
</feature>
<evidence type="ECO:0000256" key="8">
    <source>
        <dbReference type="SAM" id="Phobius"/>
    </source>
</evidence>
<name>A0A136IMB9_9PEZI</name>
<dbReference type="SUPFAM" id="SSF103473">
    <property type="entry name" value="MFS general substrate transporter"/>
    <property type="match status" value="1"/>
</dbReference>
<feature type="transmembrane region" description="Helical" evidence="8">
    <location>
        <begin position="36"/>
        <end position="53"/>
    </location>
</feature>
<dbReference type="FunFam" id="1.20.1250.20:FF:000117">
    <property type="entry name" value="MFS hexose transporter"/>
    <property type="match status" value="1"/>
</dbReference>
<dbReference type="OrthoDB" id="6133115at2759"/>
<reference evidence="11" key="1">
    <citation type="submission" date="2016-02" db="EMBL/GenBank/DDBJ databases">
        <title>Draft genome sequence of Microdochium bolleyi, a fungal endophyte of beachgrass.</title>
        <authorList>
            <consortium name="DOE Joint Genome Institute"/>
            <person name="David A.S."/>
            <person name="May G."/>
            <person name="Haridas S."/>
            <person name="Lim J."/>
            <person name="Wang M."/>
            <person name="Labutti K."/>
            <person name="Lipzen A."/>
            <person name="Barry K."/>
            <person name="Grigoriev I.V."/>
        </authorList>
    </citation>
    <scope>NUCLEOTIDE SEQUENCE [LARGE SCALE GENOMIC DNA]</scope>
    <source>
        <strain evidence="11">J235TASD1</strain>
    </source>
</reference>
<evidence type="ECO:0000256" key="3">
    <source>
        <dbReference type="ARBA" id="ARBA00022448"/>
    </source>
</evidence>
<sequence length="549" mass="61046">MAPATTGISGTADPIVTRLVAEDKVPWYKKKNLRSLYVVLFCCCMGVEMTSGFDSQLINALQLTKYWVKYFGNGYINPKNGKDAIYPPLLGFLSSSYQLGSILGVPMAPYLNQKYGRRMSIMAGSLIMVVGALIQGFAQNVAMYIAARIILGFGIVACIISGSAMIGELGHPKERAILTSLFNASWMIGSIIACAIALATAEIENDWSWRIPSLLQIMPSLLQICTVYLLPESPRWLVSVDREDEAFAILTKYHAEGDANSILVQAEMTQIRTTIKLEMEASRQSWFEMVATAGMRRRVLLAIMIGLFTQMSGNTLLSYYSGLLFNMMGYTTTYATTRINIANQCWSLINGTIFAIAVGRFSRRLMFMTSAASMCLCFVGMTVAFYVLRVSNDAKQHNEQAGIAALFFYFAYSPCYNMGNNALTYTYLIEIFPYAVRTRGIGIQQIFGKAGGFFSSNVNPVALDALDWKFFAIYVGWIAFEGIFIYFMYPETHGRTLEELTFLFEDKDLAERANAAVTKQLQSGGDMPQIQDDSKIMSVEQTEVSNKTL</sequence>
<evidence type="ECO:0000313" key="11">
    <source>
        <dbReference type="Proteomes" id="UP000070501"/>
    </source>
</evidence>
<keyword evidence="4 8" id="KW-0812">Transmembrane</keyword>
<dbReference type="InterPro" id="IPR020846">
    <property type="entry name" value="MFS_dom"/>
</dbReference>
<evidence type="ECO:0000256" key="1">
    <source>
        <dbReference type="ARBA" id="ARBA00004141"/>
    </source>
</evidence>
<proteinExistence type="inferred from homology"/>
<dbReference type="Pfam" id="PF00083">
    <property type="entry name" value="Sugar_tr"/>
    <property type="match status" value="1"/>
</dbReference>
<dbReference type="InterPro" id="IPR005828">
    <property type="entry name" value="MFS_sugar_transport-like"/>
</dbReference>
<dbReference type="GO" id="GO:0005351">
    <property type="term" value="F:carbohydrate:proton symporter activity"/>
    <property type="evidence" value="ECO:0007669"/>
    <property type="project" value="TreeGrafter"/>
</dbReference>
<accession>A0A136IMB9</accession>
<evidence type="ECO:0000259" key="9">
    <source>
        <dbReference type="PROSITE" id="PS50850"/>
    </source>
</evidence>
<dbReference type="AlphaFoldDB" id="A0A136IMB9"/>
<evidence type="ECO:0000256" key="5">
    <source>
        <dbReference type="ARBA" id="ARBA00022989"/>
    </source>
</evidence>
<keyword evidence="5 8" id="KW-1133">Transmembrane helix</keyword>
<evidence type="ECO:0000313" key="10">
    <source>
        <dbReference type="EMBL" id="KXJ85779.1"/>
    </source>
</evidence>
<comment type="subcellular location">
    <subcellularLocation>
        <location evidence="1">Membrane</location>
        <topology evidence="1">Multi-pass membrane protein</topology>
    </subcellularLocation>
</comment>
<dbReference type="Gene3D" id="1.20.1250.20">
    <property type="entry name" value="MFS general substrate transporter like domains"/>
    <property type="match status" value="1"/>
</dbReference>
<evidence type="ECO:0000256" key="2">
    <source>
        <dbReference type="ARBA" id="ARBA00010992"/>
    </source>
</evidence>
<feature type="transmembrane region" description="Helical" evidence="8">
    <location>
        <begin position="119"/>
        <end position="138"/>
    </location>
</feature>
<feature type="transmembrane region" description="Helical" evidence="8">
    <location>
        <begin position="470"/>
        <end position="489"/>
    </location>
</feature>
<organism evidence="10 11">
    <name type="scientific">Microdochium bolleyi</name>
    <dbReference type="NCBI Taxonomy" id="196109"/>
    <lineage>
        <taxon>Eukaryota</taxon>
        <taxon>Fungi</taxon>
        <taxon>Dikarya</taxon>
        <taxon>Ascomycota</taxon>
        <taxon>Pezizomycotina</taxon>
        <taxon>Sordariomycetes</taxon>
        <taxon>Xylariomycetidae</taxon>
        <taxon>Xylariales</taxon>
        <taxon>Microdochiaceae</taxon>
        <taxon>Microdochium</taxon>
    </lineage>
</organism>
<dbReference type="EMBL" id="KQ964275">
    <property type="protein sequence ID" value="KXJ85779.1"/>
    <property type="molecule type" value="Genomic_DNA"/>
</dbReference>
<keyword evidence="3 7" id="KW-0813">Transport</keyword>
<dbReference type="InterPro" id="IPR003663">
    <property type="entry name" value="Sugar/inositol_transpt"/>
</dbReference>
<feature type="domain" description="Major facilitator superfamily (MFS) profile" evidence="9">
    <location>
        <begin position="40"/>
        <end position="493"/>
    </location>
</feature>
<dbReference type="InterPro" id="IPR036259">
    <property type="entry name" value="MFS_trans_sf"/>
</dbReference>
<keyword evidence="11" id="KW-1185">Reference proteome</keyword>
<dbReference type="Proteomes" id="UP000070501">
    <property type="component" value="Unassembled WGS sequence"/>
</dbReference>
<dbReference type="GO" id="GO:0016020">
    <property type="term" value="C:membrane"/>
    <property type="evidence" value="ECO:0007669"/>
    <property type="project" value="UniProtKB-SubCell"/>
</dbReference>
<dbReference type="NCBIfam" id="TIGR00879">
    <property type="entry name" value="SP"/>
    <property type="match status" value="1"/>
</dbReference>
<dbReference type="PANTHER" id="PTHR48022:SF29">
    <property type="entry name" value="SUGAR TRANSPORTER, PUTATIVE (AFU_ORTHOLOGUE AFUA_6G14500)-RELATED"/>
    <property type="match status" value="1"/>
</dbReference>
<comment type="similarity">
    <text evidence="2 7">Belongs to the major facilitator superfamily. Sugar transporter (TC 2.A.1.1) family.</text>
</comment>
<feature type="transmembrane region" description="Helical" evidence="8">
    <location>
        <begin position="299"/>
        <end position="321"/>
    </location>
</feature>
<evidence type="ECO:0000256" key="6">
    <source>
        <dbReference type="ARBA" id="ARBA00023136"/>
    </source>
</evidence>
<feature type="transmembrane region" description="Helical" evidence="8">
    <location>
        <begin position="144"/>
        <end position="166"/>
    </location>
</feature>
<dbReference type="InterPro" id="IPR050360">
    <property type="entry name" value="MFS_Sugar_Transporters"/>
</dbReference>
<dbReference type="PANTHER" id="PTHR48022">
    <property type="entry name" value="PLASTIDIC GLUCOSE TRANSPORTER 4"/>
    <property type="match status" value="1"/>
</dbReference>
<gene>
    <name evidence="10" type="ORF">Micbo1qcDRAFT_198704</name>
</gene>
<protein>
    <submittedName>
        <fullName evidence="10">General substrate transporter</fullName>
    </submittedName>
</protein>
<evidence type="ECO:0000256" key="7">
    <source>
        <dbReference type="RuleBase" id="RU003346"/>
    </source>
</evidence>
<keyword evidence="6 8" id="KW-0472">Membrane</keyword>
<evidence type="ECO:0000256" key="4">
    <source>
        <dbReference type="ARBA" id="ARBA00022692"/>
    </source>
</evidence>